<evidence type="ECO:0008006" key="4">
    <source>
        <dbReference type="Google" id="ProtNLM"/>
    </source>
</evidence>
<organism evidence="2 3">
    <name type="scientific">Caenorhabditis japonica</name>
    <dbReference type="NCBI Taxonomy" id="281687"/>
    <lineage>
        <taxon>Eukaryota</taxon>
        <taxon>Metazoa</taxon>
        <taxon>Ecdysozoa</taxon>
        <taxon>Nematoda</taxon>
        <taxon>Chromadorea</taxon>
        <taxon>Rhabditida</taxon>
        <taxon>Rhabditina</taxon>
        <taxon>Rhabditomorpha</taxon>
        <taxon>Rhabditoidea</taxon>
        <taxon>Rhabditidae</taxon>
        <taxon>Peloderinae</taxon>
        <taxon>Caenorhabditis</taxon>
    </lineage>
</organism>
<feature type="region of interest" description="Disordered" evidence="1">
    <location>
        <begin position="162"/>
        <end position="212"/>
    </location>
</feature>
<sequence length="279" mass="31865">MSVSEPADSGSSQTASQVLQVEKIEDIANMGSWAQMMEEEEENLQFEFGEDSEDVGVDEVDCGGDNASVSPERRRHIPDEPPFRVQITNLSPDHIEEELIYYFGGDKLLKCCDFHKEDGKAEFEFHARDGLTYALTKSNVEFKGRLLKVYVLQNRVSLARVSQRQSKDYNRQYESTDSSFSRRNDRNRYNSQSSLNSDKHSRFERGNRGHYQNQHYGTMPAGGFHANRGVLEGHRGGFHGGYNNDNNRSFRGHSRVSFLMYLSKRALKAVIDVSRMTNI</sequence>
<dbReference type="Proteomes" id="UP000005237">
    <property type="component" value="Unassembled WGS sequence"/>
</dbReference>
<proteinExistence type="predicted"/>
<keyword evidence="3" id="KW-1185">Reference proteome</keyword>
<dbReference type="GO" id="GO:0003676">
    <property type="term" value="F:nucleic acid binding"/>
    <property type="evidence" value="ECO:0007669"/>
    <property type="project" value="InterPro"/>
</dbReference>
<dbReference type="SUPFAM" id="SSF54928">
    <property type="entry name" value="RNA-binding domain, RBD"/>
    <property type="match status" value="1"/>
</dbReference>
<evidence type="ECO:0000313" key="3">
    <source>
        <dbReference type="Proteomes" id="UP000005237"/>
    </source>
</evidence>
<dbReference type="EnsemblMetazoa" id="CJA02831.1">
    <property type="protein sequence ID" value="CJA02831.1"/>
    <property type="gene ID" value="WBGene00122035"/>
</dbReference>
<dbReference type="InterPro" id="IPR035979">
    <property type="entry name" value="RBD_domain_sf"/>
</dbReference>
<name>A0A8R1HIR0_CAEJA</name>
<accession>A0A8R1HIR0</accession>
<evidence type="ECO:0000256" key="1">
    <source>
        <dbReference type="SAM" id="MobiDB-lite"/>
    </source>
</evidence>
<evidence type="ECO:0000313" key="2">
    <source>
        <dbReference type="EnsemblMetazoa" id="CJA02831.1"/>
    </source>
</evidence>
<protein>
    <recommendedName>
        <fullName evidence="4">RRM domain-containing protein</fullName>
    </recommendedName>
</protein>
<feature type="compositionally biased region" description="Basic and acidic residues" evidence="1">
    <location>
        <begin position="197"/>
        <end position="207"/>
    </location>
</feature>
<reference evidence="3" key="1">
    <citation type="submission" date="2010-08" db="EMBL/GenBank/DDBJ databases">
        <authorList>
            <consortium name="Caenorhabditis japonica Sequencing Consortium"/>
            <person name="Wilson R.K."/>
        </authorList>
    </citation>
    <scope>NUCLEOTIDE SEQUENCE [LARGE SCALE GENOMIC DNA]</scope>
    <source>
        <strain evidence="3">DF5081</strain>
    </source>
</reference>
<reference evidence="2" key="2">
    <citation type="submission" date="2022-06" db="UniProtKB">
        <authorList>
            <consortium name="EnsemblMetazoa"/>
        </authorList>
    </citation>
    <scope>IDENTIFICATION</scope>
    <source>
        <strain evidence="2">DF5081</strain>
    </source>
</reference>
<dbReference type="AlphaFoldDB" id="A0A8R1HIR0"/>